<proteinExistence type="predicted"/>
<name>A0A1G7U0J6_9FLAO</name>
<organism evidence="1 2">
    <name type="scientific">Psychroflexus sediminis</name>
    <dbReference type="NCBI Taxonomy" id="470826"/>
    <lineage>
        <taxon>Bacteria</taxon>
        <taxon>Pseudomonadati</taxon>
        <taxon>Bacteroidota</taxon>
        <taxon>Flavobacteriia</taxon>
        <taxon>Flavobacteriales</taxon>
        <taxon>Flavobacteriaceae</taxon>
        <taxon>Psychroflexus</taxon>
    </lineage>
</organism>
<evidence type="ECO:0000313" key="2">
    <source>
        <dbReference type="Proteomes" id="UP000199296"/>
    </source>
</evidence>
<evidence type="ECO:0000313" key="1">
    <source>
        <dbReference type="EMBL" id="SDG41076.1"/>
    </source>
</evidence>
<gene>
    <name evidence="1" type="ORF">SAMN04488027_101177</name>
</gene>
<protein>
    <submittedName>
        <fullName evidence="1">Uncharacterized protein</fullName>
    </submittedName>
</protein>
<dbReference type="EMBL" id="FNCW01000001">
    <property type="protein sequence ID" value="SDG41076.1"/>
    <property type="molecule type" value="Genomic_DNA"/>
</dbReference>
<reference evidence="1 2" key="1">
    <citation type="submission" date="2016-10" db="EMBL/GenBank/DDBJ databases">
        <authorList>
            <person name="de Groot N.N."/>
        </authorList>
    </citation>
    <scope>NUCLEOTIDE SEQUENCE [LARGE SCALE GENOMIC DNA]</scope>
    <source>
        <strain evidence="1 2">DSM 19803</strain>
    </source>
</reference>
<sequence>MAVYHLTGFSILLSSEVAHLMKTNTFAAHSEVYVFIPLQEKLLPGRSFLFF</sequence>
<keyword evidence="2" id="KW-1185">Reference proteome</keyword>
<dbReference type="Proteomes" id="UP000199296">
    <property type="component" value="Unassembled WGS sequence"/>
</dbReference>
<dbReference type="AlphaFoldDB" id="A0A1G7U0J6"/>
<accession>A0A1G7U0J6</accession>